<keyword evidence="7" id="KW-1185">Reference proteome</keyword>
<feature type="compositionally biased region" description="Low complexity" evidence="5">
    <location>
        <begin position="36"/>
        <end position="49"/>
    </location>
</feature>
<keyword evidence="3 4" id="KW-0175">Coiled coil</keyword>
<organism evidence="6 7">
    <name type="scientific">Holothuria leucospilota</name>
    <name type="common">Black long sea cucumber</name>
    <name type="synonym">Mertensiothuria leucospilota</name>
    <dbReference type="NCBI Taxonomy" id="206669"/>
    <lineage>
        <taxon>Eukaryota</taxon>
        <taxon>Metazoa</taxon>
        <taxon>Echinodermata</taxon>
        <taxon>Eleutherozoa</taxon>
        <taxon>Echinozoa</taxon>
        <taxon>Holothuroidea</taxon>
        <taxon>Aspidochirotacea</taxon>
        <taxon>Aspidochirotida</taxon>
        <taxon>Holothuriidae</taxon>
        <taxon>Holothuria</taxon>
    </lineage>
</organism>
<evidence type="ECO:0000313" key="7">
    <source>
        <dbReference type="Proteomes" id="UP001152320"/>
    </source>
</evidence>
<keyword evidence="2" id="KW-0963">Cytoplasm</keyword>
<feature type="region of interest" description="Disordered" evidence="5">
    <location>
        <begin position="1181"/>
        <end position="1266"/>
    </location>
</feature>
<dbReference type="PANTHER" id="PTHR18875:SF8">
    <property type="entry name" value="COILED-COIL DOMAIN-CONTAINING PROTEIN 18"/>
    <property type="match status" value="1"/>
</dbReference>
<proteinExistence type="predicted"/>
<name>A0A9Q1C6Q7_HOLLE</name>
<feature type="coiled-coil region" evidence="4">
    <location>
        <begin position="262"/>
        <end position="356"/>
    </location>
</feature>
<gene>
    <name evidence="6" type="ORF">HOLleu_16461</name>
</gene>
<feature type="region of interest" description="Disordered" evidence="5">
    <location>
        <begin position="28"/>
        <end position="51"/>
    </location>
</feature>
<dbReference type="AlphaFoldDB" id="A0A9Q1C6Q7"/>
<dbReference type="EMBL" id="JAIZAY010000007">
    <property type="protein sequence ID" value="KAJ8038901.1"/>
    <property type="molecule type" value="Genomic_DNA"/>
</dbReference>
<evidence type="ECO:0000256" key="1">
    <source>
        <dbReference type="ARBA" id="ARBA00004496"/>
    </source>
</evidence>
<dbReference type="Gene3D" id="1.10.287.1490">
    <property type="match status" value="2"/>
</dbReference>
<evidence type="ECO:0000313" key="6">
    <source>
        <dbReference type="EMBL" id="KAJ8038901.1"/>
    </source>
</evidence>
<accession>A0A9Q1C6Q7</accession>
<feature type="coiled-coil region" evidence="4">
    <location>
        <begin position="861"/>
        <end position="954"/>
    </location>
</feature>
<dbReference type="PANTHER" id="PTHR18875">
    <property type="entry name" value="SARCOMA ANTIGEN NY-SAR-24/CYTOSKELETAL PROTEIN SOJO"/>
    <property type="match status" value="1"/>
</dbReference>
<protein>
    <submittedName>
        <fullName evidence="6">Coiled-coil domain-containing protein 18</fullName>
    </submittedName>
</protein>
<dbReference type="Proteomes" id="UP001152320">
    <property type="component" value="Chromosome 7"/>
</dbReference>
<comment type="subcellular location">
    <subcellularLocation>
        <location evidence="1">Cytoplasm</location>
    </subcellularLocation>
</comment>
<evidence type="ECO:0000256" key="3">
    <source>
        <dbReference type="ARBA" id="ARBA00023054"/>
    </source>
</evidence>
<feature type="compositionally biased region" description="Polar residues" evidence="5">
    <location>
        <begin position="1220"/>
        <end position="1251"/>
    </location>
</feature>
<dbReference type="GO" id="GO:0005737">
    <property type="term" value="C:cytoplasm"/>
    <property type="evidence" value="ECO:0007669"/>
    <property type="project" value="UniProtKB-SubCell"/>
</dbReference>
<sequence length="1266" mass="146152">MEQLKEVKEDVDRSEVEIKHLRDIVQKADTRRRAHSITSESSLSTISHTGPGFDKHFYLSPESARLDGVGAESQEETNTLEVVDVGKRSPRTAAAELRMKQAIRNAELQRNQARLQQMSAGLSPDQSVIDGLRVELLAIVEQSKIDSRKSAQLQEIISKLDEERGQQRTMLHSLQNQIDELREEKDALERQRKLRESHFTQIQKDMEEKAGRLSHLSQELQRKELQVISLESQLEKTVSDFRDQLASLADVDSCLTEKTKEFLKIEKELKEKTQLLKGSEEKLEELKLLNAEQCSQMEHHINELQDEVSNLKAQLQDIESKRDNFQHQIAEKVVLIEHLEAELQDNKRMFQQKESEFELTKVTLQKQMEEGWSKSSQLEAALAICKDEIASYINKLRECKERHELEMASKTHEILKLEKQLQHVVNEMEEKACMTGSLERTLEERQKMLQQSNFRITELEEKESHLQQQVSHFEREITKLRSLALEESQDIQEKLHHAHRLLEEKEKQLQEITRDNSQGKSELHHLKKTNKSLEKEVQSLKKIRGGLDHQITNLQGQLETCQTALQQQKTKASDLEVALKDKETEVSDLQVHYSELDMELNRAQGQLQEASRQLTELQQLLQKSRSEVKEKNLLISKIEEDLRITQEEAHSKEQDLKEMETVLQSSQAQLEERTKQVTQFDHVVREQQETVEKRVQDLETQLKEGEEKMQRQLEQISSLEQKCFEQVQELQRQCFHKQTIEKNLATKVREVDERNRRISSLEQEIKHLQADSIERNNDQSEREKESRQVQEQLQKLNEENTELKTQLTDNHAELDRITQHLEELTRICQSKDAECTRLAEKLGEAKAREVTVHSQLTSEMNKVTQQQHMELEQKEEELAEIQRDHFQLLTLKDQQQAELDYLRDSESRLKTQAQSLQDTVTNLQRQLNAKEEMIQAANETAVIKEAECARLSAQISGYERAMYSKKADFSPLTKSSSTFSPLTTVTSSLSSPVQNLPQEANSFHQPNLHQTLPEFALPKEHYITTHPLDLTVKGLHAQNQGTLTPQKSYQIKQNSASKMHLKISDQQTDRGWERVRELPKESFIFTNKYQEAPRSFEGVGTPSFQEMLAYVNKRIREDEFQSSHSPGKKVTDIPDRNVKLCEQEEQVCKSRTDSGRDNTMPFISALLANSEEECGIANKIGSRFPRGIDSPSSQSADSNQEDERLKHQSTPSKSRESKASKFTQQRSQKVSSSTQGKSVSRSLFNGGNQRQGKSSGVKKSGKTTKR</sequence>
<dbReference type="OrthoDB" id="2160759at2759"/>
<feature type="coiled-coil region" evidence="4">
    <location>
        <begin position="164"/>
        <end position="233"/>
    </location>
</feature>
<evidence type="ECO:0000256" key="4">
    <source>
        <dbReference type="SAM" id="Coils"/>
    </source>
</evidence>
<comment type="caution">
    <text evidence="6">The sequence shown here is derived from an EMBL/GenBank/DDBJ whole genome shotgun (WGS) entry which is preliminary data.</text>
</comment>
<evidence type="ECO:0000256" key="5">
    <source>
        <dbReference type="SAM" id="MobiDB-lite"/>
    </source>
</evidence>
<feature type="region of interest" description="Disordered" evidence="5">
    <location>
        <begin position="768"/>
        <end position="787"/>
    </location>
</feature>
<reference evidence="6" key="1">
    <citation type="submission" date="2021-10" db="EMBL/GenBank/DDBJ databases">
        <title>Tropical sea cucumber genome reveals ecological adaptation and Cuvierian tubules defense mechanism.</title>
        <authorList>
            <person name="Chen T."/>
        </authorList>
    </citation>
    <scope>NUCLEOTIDE SEQUENCE</scope>
    <source>
        <strain evidence="6">Nanhai2018</strain>
        <tissue evidence="6">Muscle</tissue>
    </source>
</reference>
<dbReference type="SUPFAM" id="SSF57997">
    <property type="entry name" value="Tropomyosin"/>
    <property type="match status" value="1"/>
</dbReference>
<evidence type="ECO:0000256" key="2">
    <source>
        <dbReference type="ARBA" id="ARBA00022490"/>
    </source>
</evidence>